<comment type="catalytic activity">
    <reaction evidence="6">
        <text>a purine 2'-deoxy-D-ribonucleoside + phosphate = a purine nucleobase + 2-deoxy-alpha-D-ribose 1-phosphate</text>
        <dbReference type="Rhea" id="RHEA:36431"/>
        <dbReference type="ChEBI" id="CHEBI:26386"/>
        <dbReference type="ChEBI" id="CHEBI:43474"/>
        <dbReference type="ChEBI" id="CHEBI:57259"/>
        <dbReference type="ChEBI" id="CHEBI:142361"/>
        <dbReference type="EC" id="2.4.2.1"/>
    </reaction>
</comment>
<reference evidence="10 11" key="1">
    <citation type="submission" date="2019-01" db="EMBL/GenBank/DDBJ databases">
        <title>Egibacter rhizosphaerae EGI 80759T.</title>
        <authorList>
            <person name="Chen D.-D."/>
            <person name="Tian Y."/>
            <person name="Jiao J.-Y."/>
            <person name="Zhang X.-T."/>
            <person name="Zhang Y.-G."/>
            <person name="Zhang Y."/>
            <person name="Xiao M."/>
            <person name="Shu W.-S."/>
            <person name="Li W.-J."/>
        </authorList>
    </citation>
    <scope>NUCLEOTIDE SEQUENCE [LARGE SCALE GENOMIC DNA]</scope>
    <source>
        <strain evidence="10 11">EGI 80759</strain>
    </source>
</reference>
<dbReference type="PIRSF" id="PIRSF000477">
    <property type="entry name" value="PurNPase"/>
    <property type="match status" value="1"/>
</dbReference>
<evidence type="ECO:0000256" key="7">
    <source>
        <dbReference type="PIRNR" id="PIRNR000477"/>
    </source>
</evidence>
<dbReference type="OrthoDB" id="1523230at2"/>
<keyword evidence="11" id="KW-1185">Reference proteome</keyword>
<dbReference type="InterPro" id="IPR000845">
    <property type="entry name" value="Nucleoside_phosphorylase_d"/>
</dbReference>
<feature type="binding site" evidence="8">
    <location>
        <position position="206"/>
    </location>
    <ligand>
        <name>phosphate</name>
        <dbReference type="ChEBI" id="CHEBI:43474"/>
    </ligand>
</feature>
<evidence type="ECO:0000313" key="11">
    <source>
        <dbReference type="Proteomes" id="UP000291469"/>
    </source>
</evidence>
<dbReference type="Gene3D" id="3.40.50.1580">
    <property type="entry name" value="Nucleoside phosphorylase domain"/>
    <property type="match status" value="1"/>
</dbReference>
<dbReference type="CDD" id="cd09009">
    <property type="entry name" value="PNP-EcPNPII_like"/>
    <property type="match status" value="1"/>
</dbReference>
<dbReference type="AlphaFoldDB" id="A0A411YDA5"/>
<feature type="binding site" evidence="8">
    <location>
        <begin position="75"/>
        <end position="77"/>
    </location>
    <ligand>
        <name>phosphate</name>
        <dbReference type="ChEBI" id="CHEBI:43474"/>
    </ligand>
</feature>
<dbReference type="PROSITE" id="PS01240">
    <property type="entry name" value="PNP_MTAP_2"/>
    <property type="match status" value="1"/>
</dbReference>
<feature type="binding site" evidence="8">
    <location>
        <position position="187"/>
    </location>
    <ligand>
        <name>a purine D-ribonucleoside</name>
        <dbReference type="ChEBI" id="CHEBI:142355"/>
    </ligand>
</feature>
<feature type="binding site" evidence="8">
    <location>
        <position position="229"/>
    </location>
    <ligand>
        <name>a purine D-ribonucleoside</name>
        <dbReference type="ChEBI" id="CHEBI:142355"/>
    </ligand>
</feature>
<feature type="binding site" evidence="8">
    <location>
        <position position="55"/>
    </location>
    <ligand>
        <name>phosphate</name>
        <dbReference type="ChEBI" id="CHEBI:43474"/>
    </ligand>
</feature>
<dbReference type="UniPathway" id="UPA00606"/>
<keyword evidence="5 7" id="KW-0808">Transferase</keyword>
<dbReference type="GO" id="GO:0009116">
    <property type="term" value="P:nucleoside metabolic process"/>
    <property type="evidence" value="ECO:0007669"/>
    <property type="project" value="InterPro"/>
</dbReference>
<evidence type="ECO:0000256" key="8">
    <source>
        <dbReference type="PIRSR" id="PIRSR000477-2"/>
    </source>
</evidence>
<evidence type="ECO:0000256" key="3">
    <source>
        <dbReference type="ARBA" id="ARBA00006751"/>
    </source>
</evidence>
<evidence type="ECO:0000256" key="6">
    <source>
        <dbReference type="ARBA" id="ARBA00048556"/>
    </source>
</evidence>
<dbReference type="RefSeq" id="WP_131154200.1">
    <property type="nucleotide sequence ID" value="NZ_CP036402.1"/>
</dbReference>
<dbReference type="GO" id="GO:0005737">
    <property type="term" value="C:cytoplasm"/>
    <property type="evidence" value="ECO:0007669"/>
    <property type="project" value="TreeGrafter"/>
</dbReference>
<feature type="domain" description="Nucleoside phosphorylase" evidence="9">
    <location>
        <begin position="21"/>
        <end position="262"/>
    </location>
</feature>
<feature type="binding site" evidence="8">
    <location>
        <position position="25"/>
    </location>
    <ligand>
        <name>phosphate</name>
        <dbReference type="ChEBI" id="CHEBI:43474"/>
    </ligand>
</feature>
<name>A0A411YDA5_9ACTN</name>
<dbReference type="SUPFAM" id="SSF53167">
    <property type="entry name" value="Purine and uridine phosphorylases"/>
    <property type="match status" value="1"/>
</dbReference>
<dbReference type="PANTHER" id="PTHR11904:SF9">
    <property type="entry name" value="PURINE NUCLEOSIDE PHOSPHORYLASE-RELATED"/>
    <property type="match status" value="1"/>
</dbReference>
<comment type="pathway">
    <text evidence="2 7">Purine metabolism; purine nucleoside salvage.</text>
</comment>
<dbReference type="Pfam" id="PF01048">
    <property type="entry name" value="PNP_UDP_1"/>
    <property type="match status" value="1"/>
</dbReference>
<dbReference type="InterPro" id="IPR035994">
    <property type="entry name" value="Nucleoside_phosphorylase_sf"/>
</dbReference>
<gene>
    <name evidence="10" type="ORF">ER308_06385</name>
</gene>
<dbReference type="InterPro" id="IPR011268">
    <property type="entry name" value="Purine_phosphorylase"/>
</dbReference>
<evidence type="ECO:0000256" key="4">
    <source>
        <dbReference type="ARBA" id="ARBA00022676"/>
    </source>
</evidence>
<keyword evidence="4 7" id="KW-0328">Glycosyltransferase</keyword>
<comment type="similarity">
    <text evidence="3 7">Belongs to the PNP/MTAP phosphorylase family.</text>
</comment>
<feature type="binding site" evidence="8">
    <location>
        <position position="107"/>
    </location>
    <ligand>
        <name>phosphate</name>
        <dbReference type="ChEBI" id="CHEBI:43474"/>
    </ligand>
</feature>
<dbReference type="PANTHER" id="PTHR11904">
    <property type="entry name" value="METHYLTHIOADENOSINE/PURINE NUCLEOSIDE PHOSPHORYLASE"/>
    <property type="match status" value="1"/>
</dbReference>
<dbReference type="Proteomes" id="UP000291469">
    <property type="component" value="Chromosome"/>
</dbReference>
<evidence type="ECO:0000256" key="2">
    <source>
        <dbReference type="ARBA" id="ARBA00005058"/>
    </source>
</evidence>
<accession>A0A411YDA5</accession>
<sequence>MTDPADRIAAHLDGREPRVLLTLGSGLGGLADEVADPVVMPFADVGLPDTTVPGHAGRLLAGTLRGVPVLCQQGRVHLYEGRDVAEVVAVVEAAAALGVHTFVPTNAAGGIASGTPADPDPGDLMLITDHLNLTGRNPLIGQTAPHFLDMSSAYDPELRAAAHGAADEVGETLREGVYAGLVGPSFETPAEIAYLRTIGAHAVGMSTVCEVIAARAAGLRVAGFSLLTNVHQPGGTPTDHEEVIDVGGQAGPRLARILGALVPRLAESEARA</sequence>
<evidence type="ECO:0000259" key="9">
    <source>
        <dbReference type="Pfam" id="PF01048"/>
    </source>
</evidence>
<evidence type="ECO:0000256" key="5">
    <source>
        <dbReference type="ARBA" id="ARBA00022679"/>
    </source>
</evidence>
<dbReference type="GO" id="GO:0004731">
    <property type="term" value="F:purine-nucleoside phosphorylase activity"/>
    <property type="evidence" value="ECO:0007669"/>
    <property type="project" value="UniProtKB-EC"/>
</dbReference>
<evidence type="ECO:0000313" key="10">
    <source>
        <dbReference type="EMBL" id="QBI19203.1"/>
    </source>
</evidence>
<dbReference type="KEGG" id="erz:ER308_06385"/>
<dbReference type="EC" id="2.4.2.1" evidence="7"/>
<proteinExistence type="inferred from homology"/>
<dbReference type="InterPro" id="IPR018099">
    <property type="entry name" value="Purine_phosphorylase-2_CS"/>
</dbReference>
<dbReference type="EMBL" id="CP036402">
    <property type="protein sequence ID" value="QBI19203.1"/>
    <property type="molecule type" value="Genomic_DNA"/>
</dbReference>
<organism evidence="10 11">
    <name type="scientific">Egibacter rhizosphaerae</name>
    <dbReference type="NCBI Taxonomy" id="1670831"/>
    <lineage>
        <taxon>Bacteria</taxon>
        <taxon>Bacillati</taxon>
        <taxon>Actinomycetota</taxon>
        <taxon>Nitriliruptoria</taxon>
        <taxon>Egibacterales</taxon>
        <taxon>Egibacteraceae</taxon>
        <taxon>Egibacter</taxon>
    </lineage>
</organism>
<comment type="function">
    <text evidence="1">The purine nucleoside phosphorylases catalyze the phosphorolytic breakdown of the N-glycosidic bond in the beta-(deoxy)ribonucleoside molecules, with the formation of the corresponding free purine bases and pentose-1-phosphate. Cleaves guanosine, inosine, 2'-deoxyguanosine and 2'-deoxyinosine.</text>
</comment>
<dbReference type="NCBIfam" id="TIGR01697">
    <property type="entry name" value="PNPH-PUNA-XAPA"/>
    <property type="match status" value="1"/>
</dbReference>
<protein>
    <recommendedName>
        <fullName evidence="7">Purine nucleoside phosphorylase</fullName>
        <ecNumber evidence="7">2.4.2.1</ecNumber>
    </recommendedName>
    <alternativeName>
        <fullName evidence="7">Inosine-guanosine phosphorylase</fullName>
    </alternativeName>
</protein>
<evidence type="ECO:0000256" key="1">
    <source>
        <dbReference type="ARBA" id="ARBA00002678"/>
    </source>
</evidence>
<dbReference type="NCBIfam" id="NF006054">
    <property type="entry name" value="PRK08202.1"/>
    <property type="match status" value="1"/>
</dbReference>